<feature type="domain" description="YgjP-like metallopeptidase" evidence="1">
    <location>
        <begin position="31"/>
        <end position="227"/>
    </location>
</feature>
<dbReference type="EMBL" id="BMQL01000005">
    <property type="protein sequence ID" value="GGR02345.1"/>
    <property type="molecule type" value="Genomic_DNA"/>
</dbReference>
<dbReference type="InterPro" id="IPR002725">
    <property type="entry name" value="YgjP-like_metallopeptidase"/>
</dbReference>
<evidence type="ECO:0000313" key="3">
    <source>
        <dbReference type="Proteomes" id="UP000603865"/>
    </source>
</evidence>
<dbReference type="Proteomes" id="UP000603865">
    <property type="component" value="Unassembled WGS sequence"/>
</dbReference>
<comment type="caution">
    <text evidence="2">The sequence shown here is derived from an EMBL/GenBank/DDBJ whole genome shotgun (WGS) entry which is preliminary data.</text>
</comment>
<sequence length="240" mass="27091">MDDMSARRLLSPPRLLVGSVSVEVRRSTRRRTVALKVGRDGAVLYAPSGVPSERLERFLHEKEGWMLGHLAHFQRRRVVAPLEQGSALPLLGDTLTLQLVPGLRAARQEGAMLKADPARLHAQLEAWYRRQALVHFTPLVQTLADQLKRPVRSVRLTGAAGRWGSCTAAGDIRLHWRLLLGPERVAHYVAAHEVAHLAQMNHSQRYWAVLEHLMPDYLESKTWLRDHGETLVLWEEGSGK</sequence>
<keyword evidence="3" id="KW-1185">Reference proteome</keyword>
<dbReference type="InterPro" id="IPR053136">
    <property type="entry name" value="UTP_pyrophosphatase-like"/>
</dbReference>
<dbReference type="PANTHER" id="PTHR30399">
    <property type="entry name" value="UNCHARACTERIZED PROTEIN YGJP"/>
    <property type="match status" value="1"/>
</dbReference>
<protein>
    <recommendedName>
        <fullName evidence="1">YgjP-like metallopeptidase domain-containing protein</fullName>
    </recommendedName>
</protein>
<dbReference type="PANTHER" id="PTHR30399:SF1">
    <property type="entry name" value="UTP PYROPHOSPHATASE"/>
    <property type="match status" value="1"/>
</dbReference>
<organism evidence="2 3">
    <name type="scientific">Deinococcus ruber</name>
    <dbReference type="NCBI Taxonomy" id="1848197"/>
    <lineage>
        <taxon>Bacteria</taxon>
        <taxon>Thermotogati</taxon>
        <taxon>Deinococcota</taxon>
        <taxon>Deinococci</taxon>
        <taxon>Deinococcales</taxon>
        <taxon>Deinococcaceae</taxon>
        <taxon>Deinococcus</taxon>
    </lineage>
</organism>
<gene>
    <name evidence="2" type="ORF">GCM10008957_14130</name>
</gene>
<name>A0A918C1L4_9DEIO</name>
<dbReference type="AlphaFoldDB" id="A0A918C1L4"/>
<dbReference type="Gene3D" id="3.30.2010.10">
    <property type="entry name" value="Metalloproteases ('zincins'), catalytic domain"/>
    <property type="match status" value="1"/>
</dbReference>
<accession>A0A918C1L4</accession>
<evidence type="ECO:0000313" key="2">
    <source>
        <dbReference type="EMBL" id="GGR02345.1"/>
    </source>
</evidence>
<proteinExistence type="predicted"/>
<evidence type="ECO:0000259" key="1">
    <source>
        <dbReference type="Pfam" id="PF01863"/>
    </source>
</evidence>
<reference evidence="2" key="2">
    <citation type="submission" date="2020-09" db="EMBL/GenBank/DDBJ databases">
        <authorList>
            <person name="Sun Q."/>
            <person name="Ohkuma M."/>
        </authorList>
    </citation>
    <scope>NUCLEOTIDE SEQUENCE</scope>
    <source>
        <strain evidence="2">JCM 31311</strain>
    </source>
</reference>
<dbReference type="Pfam" id="PF01863">
    <property type="entry name" value="YgjP-like"/>
    <property type="match status" value="1"/>
</dbReference>
<reference evidence="2" key="1">
    <citation type="journal article" date="2014" name="Int. J. Syst. Evol. Microbiol.">
        <title>Complete genome sequence of Corynebacterium casei LMG S-19264T (=DSM 44701T), isolated from a smear-ripened cheese.</title>
        <authorList>
            <consortium name="US DOE Joint Genome Institute (JGI-PGF)"/>
            <person name="Walter F."/>
            <person name="Albersmeier A."/>
            <person name="Kalinowski J."/>
            <person name="Ruckert C."/>
        </authorList>
    </citation>
    <scope>NUCLEOTIDE SEQUENCE</scope>
    <source>
        <strain evidence="2">JCM 31311</strain>
    </source>
</reference>
<dbReference type="CDD" id="cd07344">
    <property type="entry name" value="M48_yhfN_like"/>
    <property type="match status" value="1"/>
</dbReference>